<dbReference type="AlphaFoldDB" id="A0A4Y2P5V5"/>
<organism evidence="1 2">
    <name type="scientific">Araneus ventricosus</name>
    <name type="common">Orbweaver spider</name>
    <name type="synonym">Epeira ventricosa</name>
    <dbReference type="NCBI Taxonomy" id="182803"/>
    <lineage>
        <taxon>Eukaryota</taxon>
        <taxon>Metazoa</taxon>
        <taxon>Ecdysozoa</taxon>
        <taxon>Arthropoda</taxon>
        <taxon>Chelicerata</taxon>
        <taxon>Arachnida</taxon>
        <taxon>Araneae</taxon>
        <taxon>Araneomorphae</taxon>
        <taxon>Entelegynae</taxon>
        <taxon>Araneoidea</taxon>
        <taxon>Araneidae</taxon>
        <taxon>Araneus</taxon>
    </lineage>
</organism>
<reference evidence="1 2" key="1">
    <citation type="journal article" date="2019" name="Sci. Rep.">
        <title>Orb-weaving spider Araneus ventricosus genome elucidates the spidroin gene catalogue.</title>
        <authorList>
            <person name="Kono N."/>
            <person name="Nakamura H."/>
            <person name="Ohtoshi R."/>
            <person name="Moran D.A.P."/>
            <person name="Shinohara A."/>
            <person name="Yoshida Y."/>
            <person name="Fujiwara M."/>
            <person name="Mori M."/>
            <person name="Tomita M."/>
            <person name="Arakawa K."/>
        </authorList>
    </citation>
    <scope>NUCLEOTIDE SEQUENCE [LARGE SCALE GENOMIC DNA]</scope>
</reference>
<name>A0A4Y2P5V5_ARAVE</name>
<gene>
    <name evidence="1" type="ORF">AVEN_168819_1</name>
</gene>
<accession>A0A4Y2P5V5</accession>
<protein>
    <submittedName>
        <fullName evidence="1">Uncharacterized protein</fullName>
    </submittedName>
</protein>
<proteinExistence type="predicted"/>
<dbReference type="EMBL" id="BGPR01010554">
    <property type="protein sequence ID" value="GBN46784.1"/>
    <property type="molecule type" value="Genomic_DNA"/>
</dbReference>
<comment type="caution">
    <text evidence="1">The sequence shown here is derived from an EMBL/GenBank/DDBJ whole genome shotgun (WGS) entry which is preliminary data.</text>
</comment>
<evidence type="ECO:0000313" key="1">
    <source>
        <dbReference type="EMBL" id="GBN46784.1"/>
    </source>
</evidence>
<sequence>MTLAILPAPFDELWSSFGSRKHDLGYSSSSFRRTVSHRLEVETDLRYFSSSFDDCSSFGSQESMTFAILPAPFDELFVVIVWNRHDLGYSSSSFRRTVVIDLEVKHDLRYSSSSFRTNCCHRLEVESMILAILQLLSTNC</sequence>
<dbReference type="Proteomes" id="UP000499080">
    <property type="component" value="Unassembled WGS sequence"/>
</dbReference>
<evidence type="ECO:0000313" key="2">
    <source>
        <dbReference type="Proteomes" id="UP000499080"/>
    </source>
</evidence>
<keyword evidence="2" id="KW-1185">Reference proteome</keyword>